<feature type="signal peptide" evidence="2">
    <location>
        <begin position="1"/>
        <end position="27"/>
    </location>
</feature>
<sequence length="236" mass="26183">MWCVVAVVHAWLLISILLFLCGGKGHSKSKSKSRMSRPMVLERSQIAALKGKTSEGKLERSSPSLANKDKIRPIPASSEHLNVQTAKPLAPVRSSAEQLKDPPKVKIEKVEDPMKPDEKDKKGKEPKVGHIENKAEGEKKDQKAKGAEGQDEEAETICDVTKLKNLGSLDLKISQEEATYPENFEMPSRHEEGPRGETHSNKSVKHVAIKDDECKVYETEDVETIDDEAELPNVDL</sequence>
<dbReference type="SMR" id="A0A7I8XMC9"/>
<feature type="region of interest" description="Disordered" evidence="1">
    <location>
        <begin position="177"/>
        <end position="207"/>
    </location>
</feature>
<evidence type="ECO:0000256" key="2">
    <source>
        <dbReference type="SAM" id="SignalP"/>
    </source>
</evidence>
<accession>A0A7I8XMC9</accession>
<dbReference type="AlphaFoldDB" id="A0A7I8XMC9"/>
<dbReference type="Proteomes" id="UP000659654">
    <property type="component" value="Unassembled WGS sequence"/>
</dbReference>
<evidence type="ECO:0000313" key="4">
    <source>
        <dbReference type="Proteomes" id="UP000659654"/>
    </source>
</evidence>
<evidence type="ECO:0000256" key="1">
    <source>
        <dbReference type="SAM" id="MobiDB-lite"/>
    </source>
</evidence>
<keyword evidence="4" id="KW-1185">Reference proteome</keyword>
<dbReference type="EMBL" id="CAJFDI010000005">
    <property type="protein sequence ID" value="CAD5230764.1"/>
    <property type="molecule type" value="Genomic_DNA"/>
</dbReference>
<name>A0A7I8XMC9_BURXY</name>
<feature type="region of interest" description="Disordered" evidence="1">
    <location>
        <begin position="47"/>
        <end position="155"/>
    </location>
</feature>
<keyword evidence="2" id="KW-0732">Signal</keyword>
<dbReference type="Proteomes" id="UP000582659">
    <property type="component" value="Unassembled WGS sequence"/>
</dbReference>
<dbReference type="EMBL" id="CAJFCV020000005">
    <property type="protein sequence ID" value="CAG9121830.1"/>
    <property type="molecule type" value="Genomic_DNA"/>
</dbReference>
<gene>
    <name evidence="3" type="ORF">BXYJ_LOCUS11144</name>
</gene>
<protein>
    <submittedName>
        <fullName evidence="3">(pine wood nematode) hypothetical protein</fullName>
    </submittedName>
</protein>
<organism evidence="3 4">
    <name type="scientific">Bursaphelenchus xylophilus</name>
    <name type="common">Pinewood nematode worm</name>
    <name type="synonym">Aphelenchoides xylophilus</name>
    <dbReference type="NCBI Taxonomy" id="6326"/>
    <lineage>
        <taxon>Eukaryota</taxon>
        <taxon>Metazoa</taxon>
        <taxon>Ecdysozoa</taxon>
        <taxon>Nematoda</taxon>
        <taxon>Chromadorea</taxon>
        <taxon>Rhabditida</taxon>
        <taxon>Tylenchina</taxon>
        <taxon>Tylenchomorpha</taxon>
        <taxon>Aphelenchoidea</taxon>
        <taxon>Aphelenchoididae</taxon>
        <taxon>Bursaphelenchus</taxon>
    </lineage>
</organism>
<feature type="chain" id="PRO_5035385158" evidence="2">
    <location>
        <begin position="28"/>
        <end position="236"/>
    </location>
</feature>
<feature type="compositionally biased region" description="Basic and acidic residues" evidence="1">
    <location>
        <begin position="187"/>
        <end position="200"/>
    </location>
</feature>
<feature type="compositionally biased region" description="Basic and acidic residues" evidence="1">
    <location>
        <begin position="98"/>
        <end position="148"/>
    </location>
</feature>
<comment type="caution">
    <text evidence="3">The sequence shown here is derived from an EMBL/GenBank/DDBJ whole genome shotgun (WGS) entry which is preliminary data.</text>
</comment>
<dbReference type="OrthoDB" id="5836743at2759"/>
<reference evidence="3" key="1">
    <citation type="submission" date="2020-09" db="EMBL/GenBank/DDBJ databases">
        <authorList>
            <person name="Kikuchi T."/>
        </authorList>
    </citation>
    <scope>NUCLEOTIDE SEQUENCE</scope>
    <source>
        <strain evidence="3">Ka4C1</strain>
    </source>
</reference>
<evidence type="ECO:0000313" key="3">
    <source>
        <dbReference type="EMBL" id="CAD5230764.1"/>
    </source>
</evidence>
<proteinExistence type="predicted"/>